<accession>A0A4R1KCQ2</accession>
<dbReference type="RefSeq" id="WP_132872405.1">
    <property type="nucleotide sequence ID" value="NZ_JAJUHT010000004.1"/>
</dbReference>
<protein>
    <recommendedName>
        <fullName evidence="4">Lipoprotein</fullName>
    </recommendedName>
</protein>
<dbReference type="OrthoDB" id="5420901at2"/>
<evidence type="ECO:0008006" key="4">
    <source>
        <dbReference type="Google" id="ProtNLM"/>
    </source>
</evidence>
<dbReference type="Proteomes" id="UP000294614">
    <property type="component" value="Unassembled WGS sequence"/>
</dbReference>
<feature type="signal peptide" evidence="1">
    <location>
        <begin position="1"/>
        <end position="19"/>
    </location>
</feature>
<evidence type="ECO:0000313" key="3">
    <source>
        <dbReference type="Proteomes" id="UP000294614"/>
    </source>
</evidence>
<evidence type="ECO:0000313" key="2">
    <source>
        <dbReference type="EMBL" id="TCK62388.1"/>
    </source>
</evidence>
<organism evidence="2 3">
    <name type="scientific">Seleniivibrio woodruffii</name>
    <dbReference type="NCBI Taxonomy" id="1078050"/>
    <lineage>
        <taxon>Bacteria</taxon>
        <taxon>Pseudomonadati</taxon>
        <taxon>Deferribacterota</taxon>
        <taxon>Deferribacteres</taxon>
        <taxon>Deferribacterales</taxon>
        <taxon>Geovibrionaceae</taxon>
        <taxon>Seleniivibrio</taxon>
    </lineage>
</organism>
<evidence type="ECO:0000256" key="1">
    <source>
        <dbReference type="SAM" id="SignalP"/>
    </source>
</evidence>
<proteinExistence type="predicted"/>
<comment type="caution">
    <text evidence="2">The sequence shown here is derived from an EMBL/GenBank/DDBJ whole genome shotgun (WGS) entry which is preliminary data.</text>
</comment>
<name>A0A4R1KCQ2_9BACT</name>
<sequence length="104" mass="11524">MKFFSALLFLTVLSGCAAAGFSVKDSVMTGTFRVKDASGVAFYSSADGYTRREAVKNGGKWTVTVPESRRFTYYLEKDGEIFVPDCPMKEQDDFGGVLCVYEEE</sequence>
<dbReference type="AlphaFoldDB" id="A0A4R1KCQ2"/>
<gene>
    <name evidence="2" type="ORF">C8D98_0914</name>
</gene>
<keyword evidence="1" id="KW-0732">Signal</keyword>
<dbReference type="PROSITE" id="PS51257">
    <property type="entry name" value="PROKAR_LIPOPROTEIN"/>
    <property type="match status" value="1"/>
</dbReference>
<dbReference type="EMBL" id="SMGG01000003">
    <property type="protein sequence ID" value="TCK62388.1"/>
    <property type="molecule type" value="Genomic_DNA"/>
</dbReference>
<keyword evidence="3" id="KW-1185">Reference proteome</keyword>
<feature type="chain" id="PRO_5020627479" description="Lipoprotein" evidence="1">
    <location>
        <begin position="20"/>
        <end position="104"/>
    </location>
</feature>
<reference evidence="2 3" key="1">
    <citation type="submission" date="2019-03" db="EMBL/GenBank/DDBJ databases">
        <title>Genomic Encyclopedia of Type Strains, Phase IV (KMG-IV): sequencing the most valuable type-strain genomes for metagenomic binning, comparative biology and taxonomic classification.</title>
        <authorList>
            <person name="Goeker M."/>
        </authorList>
    </citation>
    <scope>NUCLEOTIDE SEQUENCE [LARGE SCALE GENOMIC DNA]</scope>
    <source>
        <strain evidence="2 3">DSM 24984</strain>
    </source>
</reference>